<dbReference type="Proteomes" id="UP000281553">
    <property type="component" value="Unassembled WGS sequence"/>
</dbReference>
<organism evidence="1 2">
    <name type="scientific">Dibothriocephalus latus</name>
    <name type="common">Fish tapeworm</name>
    <name type="synonym">Diphyllobothrium latum</name>
    <dbReference type="NCBI Taxonomy" id="60516"/>
    <lineage>
        <taxon>Eukaryota</taxon>
        <taxon>Metazoa</taxon>
        <taxon>Spiralia</taxon>
        <taxon>Lophotrochozoa</taxon>
        <taxon>Platyhelminthes</taxon>
        <taxon>Cestoda</taxon>
        <taxon>Eucestoda</taxon>
        <taxon>Diphyllobothriidea</taxon>
        <taxon>Diphyllobothriidae</taxon>
        <taxon>Dibothriocephalus</taxon>
    </lineage>
</organism>
<gene>
    <name evidence="1" type="ORF">DILT_LOCUS12110</name>
</gene>
<dbReference type="OrthoDB" id="6221354at2759"/>
<dbReference type="AlphaFoldDB" id="A0A3P7P7C6"/>
<proteinExistence type="predicted"/>
<protein>
    <submittedName>
        <fullName evidence="1">Uncharacterized protein</fullName>
    </submittedName>
</protein>
<evidence type="ECO:0000313" key="2">
    <source>
        <dbReference type="Proteomes" id="UP000281553"/>
    </source>
</evidence>
<evidence type="ECO:0000313" key="1">
    <source>
        <dbReference type="EMBL" id="VDN16279.1"/>
    </source>
</evidence>
<dbReference type="EMBL" id="UYRU01065284">
    <property type="protein sequence ID" value="VDN16279.1"/>
    <property type="molecule type" value="Genomic_DNA"/>
</dbReference>
<sequence>MASSLAGYRFYIPCESGLLKPFLNESDRRMLSIQKSCNCEIRLTQEARLKRGQKVRAVIVTGLDKNSLESCLRRLDDTFPRFYACANLQSAKSALKIVELKRYLTDEDLVIDKPSTPITYYQLAFNLDRSDIPSYEIWREGSDASLIKKLGCTIVVSSKDTPGTGFLRRYALITGENKKAVIHSYDILRSTFTNLPEYTGDG</sequence>
<accession>A0A3P7P7C6</accession>
<reference evidence="1 2" key="1">
    <citation type="submission" date="2018-11" db="EMBL/GenBank/DDBJ databases">
        <authorList>
            <consortium name="Pathogen Informatics"/>
        </authorList>
    </citation>
    <scope>NUCLEOTIDE SEQUENCE [LARGE SCALE GENOMIC DNA]</scope>
</reference>
<keyword evidence="2" id="KW-1185">Reference proteome</keyword>
<name>A0A3P7P7C6_DIBLA</name>